<dbReference type="SMART" id="SM00388">
    <property type="entry name" value="HisKA"/>
    <property type="match status" value="1"/>
</dbReference>
<dbReference type="Gene3D" id="6.10.340.10">
    <property type="match status" value="1"/>
</dbReference>
<keyword evidence="16" id="KW-1185">Reference proteome</keyword>
<evidence type="ECO:0000256" key="5">
    <source>
        <dbReference type="ARBA" id="ARBA00022679"/>
    </source>
</evidence>
<evidence type="ECO:0000256" key="3">
    <source>
        <dbReference type="ARBA" id="ARBA00012438"/>
    </source>
</evidence>
<evidence type="ECO:0000256" key="11">
    <source>
        <dbReference type="SAM" id="Coils"/>
    </source>
</evidence>
<sequence length="451" mass="48887">MRSRLSIRLRLTLWYSAALAGIILCFALGVYWSVRSSLFSSLDAQLERDLATVTRVVRDEPQEINELAQHGSVDLFQVRQGDVVLVETGDWTKAAPEKASVTRADEEARSWSAGGNGFRLKAVTVKAPGHAYRVTVAEDEQNLRASLKSLRVILSLGVPLALALALIGGYLLAGRVLAPIGAMAQKAGEITADRLSERLPYAHDDEFGQLARVFNATFSRLEESFERLRRFTSDASHELRTPLTTLRSVGEVGLQKGLDAAALREVIASMLEEADRLTELVENLLTLSRAESGALKLNPEPSELGVLAAEVIEFLGVLAEEKEQTITLRASCAVPADIDRTTLRQALMNILDNAIKYAAPGTDIVVRTEVSGDEAVIEVEDAGPGIAQEHIAKVFDRFYRVDTGRSRDVGGTGLGLAIARWAVEMNGGRISLDSTPGKGSTFRITLPLGKV</sequence>
<dbReference type="FunFam" id="1.10.287.130:FF:000001">
    <property type="entry name" value="Two-component sensor histidine kinase"/>
    <property type="match status" value="1"/>
</dbReference>
<dbReference type="InterPro" id="IPR036097">
    <property type="entry name" value="HisK_dim/P_sf"/>
</dbReference>
<dbReference type="PANTHER" id="PTHR45436:SF5">
    <property type="entry name" value="SENSOR HISTIDINE KINASE TRCS"/>
    <property type="match status" value="1"/>
</dbReference>
<dbReference type="InterPro" id="IPR005467">
    <property type="entry name" value="His_kinase_dom"/>
</dbReference>
<dbReference type="InterPro" id="IPR036890">
    <property type="entry name" value="HATPase_C_sf"/>
</dbReference>
<evidence type="ECO:0000256" key="12">
    <source>
        <dbReference type="SAM" id="Phobius"/>
    </source>
</evidence>
<keyword evidence="9" id="KW-0902">Two-component regulatory system</keyword>
<comment type="subcellular location">
    <subcellularLocation>
        <location evidence="2">Membrane</location>
    </subcellularLocation>
</comment>
<keyword evidence="8 12" id="KW-1133">Transmembrane helix</keyword>
<dbReference type="Pfam" id="PF00672">
    <property type="entry name" value="HAMP"/>
    <property type="match status" value="1"/>
</dbReference>
<comment type="caution">
    <text evidence="15">The sequence shown here is derived from an EMBL/GenBank/DDBJ whole genome shotgun (WGS) entry which is preliminary data.</text>
</comment>
<dbReference type="RefSeq" id="WP_183354401.1">
    <property type="nucleotide sequence ID" value="NZ_BLXX01000004.1"/>
</dbReference>
<feature type="transmembrane region" description="Helical" evidence="12">
    <location>
        <begin position="152"/>
        <end position="173"/>
    </location>
</feature>
<keyword evidence="5" id="KW-0808">Transferase</keyword>
<dbReference type="PROSITE" id="PS50885">
    <property type="entry name" value="HAMP"/>
    <property type="match status" value="1"/>
</dbReference>
<keyword evidence="6 12" id="KW-0812">Transmembrane</keyword>
<dbReference type="EMBL" id="BLXX01000004">
    <property type="protein sequence ID" value="GFO59586.1"/>
    <property type="molecule type" value="Genomic_DNA"/>
</dbReference>
<dbReference type="PRINTS" id="PR00344">
    <property type="entry name" value="BCTRLSENSOR"/>
</dbReference>
<dbReference type="Gene3D" id="1.10.287.130">
    <property type="match status" value="1"/>
</dbReference>
<evidence type="ECO:0000256" key="9">
    <source>
        <dbReference type="ARBA" id="ARBA00023012"/>
    </source>
</evidence>
<dbReference type="SUPFAM" id="SSF47384">
    <property type="entry name" value="Homodimeric domain of signal transducing histidine kinase"/>
    <property type="match status" value="1"/>
</dbReference>
<gene>
    <name evidence="15" type="ORF">GMST_19110</name>
</gene>
<dbReference type="PANTHER" id="PTHR45436">
    <property type="entry name" value="SENSOR HISTIDINE KINASE YKOH"/>
    <property type="match status" value="1"/>
</dbReference>
<evidence type="ECO:0000256" key="4">
    <source>
        <dbReference type="ARBA" id="ARBA00022553"/>
    </source>
</evidence>
<name>A0A6V8MHW7_9BACT</name>
<accession>A0A6V8MHW7</accession>
<dbReference type="SUPFAM" id="SSF158472">
    <property type="entry name" value="HAMP domain-like"/>
    <property type="match status" value="1"/>
</dbReference>
<dbReference type="SMART" id="SM00387">
    <property type="entry name" value="HATPase_c"/>
    <property type="match status" value="1"/>
</dbReference>
<dbReference type="Proteomes" id="UP000556026">
    <property type="component" value="Unassembled WGS sequence"/>
</dbReference>
<dbReference type="AlphaFoldDB" id="A0A6V8MHW7"/>
<dbReference type="CDD" id="cd00082">
    <property type="entry name" value="HisKA"/>
    <property type="match status" value="1"/>
</dbReference>
<dbReference type="GO" id="GO:0005886">
    <property type="term" value="C:plasma membrane"/>
    <property type="evidence" value="ECO:0007669"/>
    <property type="project" value="TreeGrafter"/>
</dbReference>
<dbReference type="Pfam" id="PF02518">
    <property type="entry name" value="HATPase_c"/>
    <property type="match status" value="1"/>
</dbReference>
<dbReference type="GO" id="GO:0000155">
    <property type="term" value="F:phosphorelay sensor kinase activity"/>
    <property type="evidence" value="ECO:0007669"/>
    <property type="project" value="InterPro"/>
</dbReference>
<dbReference type="PROSITE" id="PS50109">
    <property type="entry name" value="HIS_KIN"/>
    <property type="match status" value="1"/>
</dbReference>
<protein>
    <recommendedName>
        <fullName evidence="3">histidine kinase</fullName>
        <ecNumber evidence="3">2.7.13.3</ecNumber>
    </recommendedName>
</protein>
<dbReference type="InterPro" id="IPR004358">
    <property type="entry name" value="Sig_transdc_His_kin-like_C"/>
</dbReference>
<evidence type="ECO:0000313" key="15">
    <source>
        <dbReference type="EMBL" id="GFO59586.1"/>
    </source>
</evidence>
<dbReference type="InterPro" id="IPR003661">
    <property type="entry name" value="HisK_dim/P_dom"/>
</dbReference>
<dbReference type="Pfam" id="PF00512">
    <property type="entry name" value="HisKA"/>
    <property type="match status" value="1"/>
</dbReference>
<evidence type="ECO:0000256" key="8">
    <source>
        <dbReference type="ARBA" id="ARBA00022989"/>
    </source>
</evidence>
<evidence type="ECO:0000259" key="14">
    <source>
        <dbReference type="PROSITE" id="PS50885"/>
    </source>
</evidence>
<dbReference type="CDD" id="cd06225">
    <property type="entry name" value="HAMP"/>
    <property type="match status" value="1"/>
</dbReference>
<evidence type="ECO:0000256" key="2">
    <source>
        <dbReference type="ARBA" id="ARBA00004370"/>
    </source>
</evidence>
<feature type="coiled-coil region" evidence="11">
    <location>
        <begin position="260"/>
        <end position="287"/>
    </location>
</feature>
<proteinExistence type="predicted"/>
<dbReference type="SUPFAM" id="SSF55874">
    <property type="entry name" value="ATPase domain of HSP90 chaperone/DNA topoisomerase II/histidine kinase"/>
    <property type="match status" value="1"/>
</dbReference>
<feature type="domain" description="HAMP" evidence="14">
    <location>
        <begin position="174"/>
        <end position="226"/>
    </location>
</feature>
<keyword evidence="11" id="KW-0175">Coiled coil</keyword>
<organism evidence="15 16">
    <name type="scientific">Geomonas silvestris</name>
    <dbReference type="NCBI Taxonomy" id="2740184"/>
    <lineage>
        <taxon>Bacteria</taxon>
        <taxon>Pseudomonadati</taxon>
        <taxon>Thermodesulfobacteriota</taxon>
        <taxon>Desulfuromonadia</taxon>
        <taxon>Geobacterales</taxon>
        <taxon>Geobacteraceae</taxon>
        <taxon>Geomonas</taxon>
    </lineage>
</organism>
<dbReference type="CDD" id="cd00075">
    <property type="entry name" value="HATPase"/>
    <property type="match status" value="1"/>
</dbReference>
<comment type="catalytic activity">
    <reaction evidence="1">
        <text>ATP + protein L-histidine = ADP + protein N-phospho-L-histidine.</text>
        <dbReference type="EC" id="2.7.13.3"/>
    </reaction>
</comment>
<dbReference type="Gene3D" id="3.30.565.10">
    <property type="entry name" value="Histidine kinase-like ATPase, C-terminal domain"/>
    <property type="match status" value="1"/>
</dbReference>
<feature type="transmembrane region" description="Helical" evidence="12">
    <location>
        <begin position="12"/>
        <end position="34"/>
    </location>
</feature>
<keyword evidence="4" id="KW-0597">Phosphoprotein</keyword>
<dbReference type="EC" id="2.7.13.3" evidence="3"/>
<feature type="domain" description="Histidine kinase" evidence="13">
    <location>
        <begin position="234"/>
        <end position="450"/>
    </location>
</feature>
<keyword evidence="10 12" id="KW-0472">Membrane</keyword>
<dbReference type="InterPro" id="IPR003594">
    <property type="entry name" value="HATPase_dom"/>
</dbReference>
<evidence type="ECO:0000256" key="10">
    <source>
        <dbReference type="ARBA" id="ARBA00023136"/>
    </source>
</evidence>
<dbReference type="SMART" id="SM00304">
    <property type="entry name" value="HAMP"/>
    <property type="match status" value="1"/>
</dbReference>
<dbReference type="InterPro" id="IPR003660">
    <property type="entry name" value="HAMP_dom"/>
</dbReference>
<evidence type="ECO:0000313" key="16">
    <source>
        <dbReference type="Proteomes" id="UP000556026"/>
    </source>
</evidence>
<dbReference type="InterPro" id="IPR050428">
    <property type="entry name" value="TCS_sensor_his_kinase"/>
</dbReference>
<reference evidence="16" key="1">
    <citation type="submission" date="2020-06" db="EMBL/GenBank/DDBJ databases">
        <title>Draft genomic sequence of Geomonas sp. Red330.</title>
        <authorList>
            <person name="Itoh H."/>
            <person name="Zhenxing X."/>
            <person name="Ushijima N."/>
            <person name="Masuda Y."/>
            <person name="Shiratori Y."/>
            <person name="Senoo K."/>
        </authorList>
    </citation>
    <scope>NUCLEOTIDE SEQUENCE [LARGE SCALE GENOMIC DNA]</scope>
    <source>
        <strain evidence="16">Red330</strain>
    </source>
</reference>
<evidence type="ECO:0000256" key="1">
    <source>
        <dbReference type="ARBA" id="ARBA00000085"/>
    </source>
</evidence>
<evidence type="ECO:0000256" key="6">
    <source>
        <dbReference type="ARBA" id="ARBA00022692"/>
    </source>
</evidence>
<evidence type="ECO:0000256" key="7">
    <source>
        <dbReference type="ARBA" id="ARBA00022777"/>
    </source>
</evidence>
<dbReference type="FunFam" id="3.30.565.10:FF:000006">
    <property type="entry name" value="Sensor histidine kinase WalK"/>
    <property type="match status" value="1"/>
</dbReference>
<evidence type="ECO:0000259" key="13">
    <source>
        <dbReference type="PROSITE" id="PS50109"/>
    </source>
</evidence>
<keyword evidence="7 15" id="KW-0418">Kinase</keyword>